<dbReference type="InterPro" id="IPR012337">
    <property type="entry name" value="RNaseH-like_sf"/>
</dbReference>
<dbReference type="SMART" id="SM00479">
    <property type="entry name" value="EXOIII"/>
    <property type="match status" value="1"/>
</dbReference>
<keyword evidence="2" id="KW-0269">Exonuclease</keyword>
<dbReference type="Proteomes" id="UP000024437">
    <property type="component" value="Genome"/>
</dbReference>
<dbReference type="SUPFAM" id="SSF53098">
    <property type="entry name" value="Ribonuclease H-like"/>
    <property type="match status" value="1"/>
</dbReference>
<dbReference type="InterPro" id="IPR013520">
    <property type="entry name" value="Ribonucl_H"/>
</dbReference>
<feature type="domain" description="Exonuclease" evidence="1">
    <location>
        <begin position="5"/>
        <end position="184"/>
    </location>
</feature>
<dbReference type="Gene3D" id="3.30.420.10">
    <property type="entry name" value="Ribonuclease H-like superfamily/Ribonuclease H"/>
    <property type="match status" value="1"/>
</dbReference>
<gene>
    <name evidence="2" type="primary">63</name>
    <name evidence="2" type="ORF">PBI_HH92_63</name>
</gene>
<keyword evidence="2" id="KW-0378">Hydrolase</keyword>
<organism evidence="2 3">
    <name type="scientific">Mycobacterium phage HH92</name>
    <dbReference type="NCBI Taxonomy" id="1471543"/>
    <lineage>
        <taxon>Viruses</taxon>
        <taxon>Duplodnaviria</taxon>
        <taxon>Heunggongvirae</taxon>
        <taxon>Uroviricota</taxon>
        <taxon>Caudoviricetes</taxon>
        <taxon>Gilesvirus</taxon>
        <taxon>Gilesvirus giles</taxon>
    </lineage>
</organism>
<keyword evidence="2" id="KW-0540">Nuclease</keyword>
<proteinExistence type="predicted"/>
<evidence type="ECO:0000313" key="3">
    <source>
        <dbReference type="Proteomes" id="UP000024437"/>
    </source>
</evidence>
<dbReference type="GO" id="GO:0003676">
    <property type="term" value="F:nucleic acid binding"/>
    <property type="evidence" value="ECO:0007669"/>
    <property type="project" value="InterPro"/>
</dbReference>
<protein>
    <submittedName>
        <fullName evidence="2">Exonuclease</fullName>
    </submittedName>
</protein>
<sequence>MMDAPLLFLDIETLGVTPGAAIWEVAAARFEGERLVGHMHAFVLHDPNHLDRGLPEAYARDYANRYDDAAALHPETVLATLDRFAEGRAIVCGSNPRFDMDRLEALAADEGVSAPGWHYHPNDIPGMVHGYLLGRGIAPAPPWRTDFMSQCIGVDPRDYDRHTAEGDVWWTVAMWHAITERAAR</sequence>
<dbReference type="InterPro" id="IPR036397">
    <property type="entry name" value="RNaseH_sf"/>
</dbReference>
<evidence type="ECO:0000313" key="2">
    <source>
        <dbReference type="EMBL" id="AHY84248.1"/>
    </source>
</evidence>
<dbReference type="GO" id="GO:0004527">
    <property type="term" value="F:exonuclease activity"/>
    <property type="evidence" value="ECO:0007669"/>
    <property type="project" value="UniProtKB-KW"/>
</dbReference>
<evidence type="ECO:0000259" key="1">
    <source>
        <dbReference type="SMART" id="SM00479"/>
    </source>
</evidence>
<reference evidence="2 3" key="1">
    <citation type="submission" date="2014-03" db="EMBL/GenBank/DDBJ databases">
        <authorList>
            <person name="Bragg J."/>
            <person name="Chandler A.Y."/>
            <person name="Dehn A."/>
            <person name="Hefner M."/>
            <person name="Petersen P."/>
            <person name="Wilson J."/>
            <person name="Zeba F."/>
            <person name="Zegers G.P."/>
            <person name="Page S.T."/>
            <person name="Bradley K.W."/>
            <person name="Clarke D.Q."/>
            <person name="Lewis M.F."/>
            <person name="Barker L.P."/>
            <person name="Bailey C."/>
            <person name="Asai D.J."/>
            <person name="Garber M.L."/>
            <person name="Bowman C.A."/>
            <person name="Russell D.A."/>
            <person name="Pope W.H."/>
            <person name="Jacobs-Sera D."/>
            <person name="Hendrix R.W."/>
            <person name="Hatfull G.F."/>
        </authorList>
    </citation>
    <scope>NUCLEOTIDE SEQUENCE [LARGE SCALE GENOMIC DNA]</scope>
</reference>
<dbReference type="EMBL" id="KJ538722">
    <property type="protein sequence ID" value="AHY84248.1"/>
    <property type="molecule type" value="Genomic_DNA"/>
</dbReference>
<accession>A0A023ZXV7</accession>
<name>A0A023ZXV7_9CAUD</name>